<dbReference type="InterPro" id="IPR000073">
    <property type="entry name" value="AB_hydrolase_1"/>
</dbReference>
<gene>
    <name evidence="3" type="ORF">HETSPECPRED_001121</name>
</gene>
<organism evidence="3 4">
    <name type="scientific">Heterodermia speciosa</name>
    <dbReference type="NCBI Taxonomy" id="116794"/>
    <lineage>
        <taxon>Eukaryota</taxon>
        <taxon>Fungi</taxon>
        <taxon>Dikarya</taxon>
        <taxon>Ascomycota</taxon>
        <taxon>Pezizomycotina</taxon>
        <taxon>Lecanoromycetes</taxon>
        <taxon>OSLEUM clade</taxon>
        <taxon>Lecanoromycetidae</taxon>
        <taxon>Caliciales</taxon>
        <taxon>Physciaceae</taxon>
        <taxon>Heterodermia</taxon>
    </lineage>
</organism>
<dbReference type="OrthoDB" id="408373at2759"/>
<dbReference type="AlphaFoldDB" id="A0A8H3J0S2"/>
<comment type="caution">
    <text evidence="3">The sequence shown here is derived from an EMBL/GenBank/DDBJ whole genome shotgun (WGS) entry which is preliminary data.</text>
</comment>
<dbReference type="EMBL" id="CAJPDS010000115">
    <property type="protein sequence ID" value="CAF9938580.1"/>
    <property type="molecule type" value="Genomic_DNA"/>
</dbReference>
<evidence type="ECO:0000259" key="2">
    <source>
        <dbReference type="Pfam" id="PF12697"/>
    </source>
</evidence>
<reference evidence="3" key="1">
    <citation type="submission" date="2021-03" db="EMBL/GenBank/DDBJ databases">
        <authorList>
            <person name="Tagirdzhanova G."/>
        </authorList>
    </citation>
    <scope>NUCLEOTIDE SEQUENCE</scope>
</reference>
<proteinExistence type="predicted"/>
<dbReference type="InterPro" id="IPR029058">
    <property type="entry name" value="AB_hydrolase_fold"/>
</dbReference>
<dbReference type="InterPro" id="IPR052897">
    <property type="entry name" value="Sec-Metab_Biosynth_Hydrolase"/>
</dbReference>
<dbReference type="PANTHER" id="PTHR37017:SF8">
    <property type="entry name" value="AB HYDROLASE-1 DOMAIN-CONTAINING PROTEIN"/>
    <property type="match status" value="1"/>
</dbReference>
<accession>A0A8H3J0S2</accession>
<sequence length="296" mass="31457">MNSSIRKVVAASFPIFICLALLSTPGAFVAGAGPQKPIIALVPGAWHSPIHYSELITLLGASGYQVVSKRNPSCDSINPNAQSVFSDAASIRRELLLPPINDGRDVILAMHSYGGCPGATAAKGLSKAELAARGRPGGIIGLLFICAFVAKEGDSLLSVLPGKVFDPWVISYDGTGQLGVRNPKDIFYNEVPSPLDRLAISAIRNQSRNSLSTPSGPPAWADSFYNGRRAYFNTLDDHSIPSVAQQGMLSGSGVAWSVKSIHSDHSPFLSHPDILSQWMVEQASVFQRIGESTTVS</sequence>
<evidence type="ECO:0000313" key="3">
    <source>
        <dbReference type="EMBL" id="CAF9938580.1"/>
    </source>
</evidence>
<dbReference type="Pfam" id="PF12697">
    <property type="entry name" value="Abhydrolase_6"/>
    <property type="match status" value="1"/>
</dbReference>
<feature type="signal peptide" evidence="1">
    <location>
        <begin position="1"/>
        <end position="20"/>
    </location>
</feature>
<dbReference type="Proteomes" id="UP000664521">
    <property type="component" value="Unassembled WGS sequence"/>
</dbReference>
<dbReference type="SUPFAM" id="SSF53474">
    <property type="entry name" value="alpha/beta-Hydrolases"/>
    <property type="match status" value="1"/>
</dbReference>
<keyword evidence="1" id="KW-0732">Signal</keyword>
<name>A0A8H3J0S2_9LECA</name>
<feature type="domain" description="AB hydrolase-1" evidence="2">
    <location>
        <begin position="41"/>
        <end position="275"/>
    </location>
</feature>
<protein>
    <recommendedName>
        <fullName evidence="2">AB hydrolase-1 domain-containing protein</fullName>
    </recommendedName>
</protein>
<evidence type="ECO:0000313" key="4">
    <source>
        <dbReference type="Proteomes" id="UP000664521"/>
    </source>
</evidence>
<keyword evidence="4" id="KW-1185">Reference proteome</keyword>
<dbReference type="PANTHER" id="PTHR37017">
    <property type="entry name" value="AB HYDROLASE-1 DOMAIN-CONTAINING PROTEIN-RELATED"/>
    <property type="match status" value="1"/>
</dbReference>
<evidence type="ECO:0000256" key="1">
    <source>
        <dbReference type="SAM" id="SignalP"/>
    </source>
</evidence>
<feature type="chain" id="PRO_5034946642" description="AB hydrolase-1 domain-containing protein" evidence="1">
    <location>
        <begin position="21"/>
        <end position="296"/>
    </location>
</feature>
<dbReference type="Gene3D" id="3.40.50.1820">
    <property type="entry name" value="alpha/beta hydrolase"/>
    <property type="match status" value="1"/>
</dbReference>